<keyword evidence="11" id="KW-0282">Flagellum</keyword>
<keyword evidence="11" id="KW-0969">Cilium</keyword>
<reference evidence="11 12" key="1">
    <citation type="submission" date="2023-08" db="EMBL/GenBank/DDBJ databases">
        <title>Oxalobacteraceae gen .nov., isolated from river sludge outside the plant.</title>
        <authorList>
            <person name="Zhao S.Y."/>
        </authorList>
    </citation>
    <scope>NUCLEOTIDE SEQUENCE [LARGE SCALE GENOMIC DNA]</scope>
    <source>
        <strain evidence="11 12">R-40</strain>
    </source>
</reference>
<evidence type="ECO:0000256" key="1">
    <source>
        <dbReference type="ARBA" id="ARBA00002254"/>
    </source>
</evidence>
<keyword evidence="6 10" id="KW-0812">Transmembrane</keyword>
<keyword evidence="5 10" id="KW-0145">Chemotaxis</keyword>
<name>A0ABU1BRX0_9BURK</name>
<keyword evidence="4" id="KW-1003">Cell membrane</keyword>
<keyword evidence="9 10" id="KW-0472">Membrane</keyword>
<comment type="similarity">
    <text evidence="3 10">Belongs to the FliL family.</text>
</comment>
<dbReference type="PANTHER" id="PTHR35091:SF2">
    <property type="entry name" value="FLAGELLAR PROTEIN FLIL"/>
    <property type="match status" value="1"/>
</dbReference>
<comment type="caution">
    <text evidence="11">The sequence shown here is derived from an EMBL/GenBank/DDBJ whole genome shotgun (WGS) entry which is preliminary data.</text>
</comment>
<evidence type="ECO:0000256" key="9">
    <source>
        <dbReference type="ARBA" id="ARBA00023136"/>
    </source>
</evidence>
<evidence type="ECO:0000313" key="12">
    <source>
        <dbReference type="Proteomes" id="UP001225596"/>
    </source>
</evidence>
<evidence type="ECO:0000256" key="8">
    <source>
        <dbReference type="ARBA" id="ARBA00022989"/>
    </source>
</evidence>
<keyword evidence="8 10" id="KW-1133">Transmembrane helix</keyword>
<dbReference type="PANTHER" id="PTHR35091">
    <property type="entry name" value="FLAGELLAR PROTEIN FLIL"/>
    <property type="match status" value="1"/>
</dbReference>
<gene>
    <name evidence="11" type="primary">fliL</name>
    <name evidence="11" type="ORF">Q8A64_10425</name>
</gene>
<keyword evidence="7 10" id="KW-0283">Flagellar rotation</keyword>
<dbReference type="NCBIfam" id="NF005435">
    <property type="entry name" value="PRK07021.1"/>
    <property type="match status" value="1"/>
</dbReference>
<comment type="function">
    <text evidence="1 10">Controls the rotational direction of flagella during chemotaxis.</text>
</comment>
<proteinExistence type="inferred from homology"/>
<keyword evidence="12" id="KW-1185">Reference proteome</keyword>
<evidence type="ECO:0000256" key="7">
    <source>
        <dbReference type="ARBA" id="ARBA00022779"/>
    </source>
</evidence>
<dbReference type="Proteomes" id="UP001225596">
    <property type="component" value="Unassembled WGS sequence"/>
</dbReference>
<evidence type="ECO:0000256" key="2">
    <source>
        <dbReference type="ARBA" id="ARBA00004162"/>
    </source>
</evidence>
<protein>
    <recommendedName>
        <fullName evidence="10">Flagellar protein FliL</fullName>
    </recommendedName>
</protein>
<evidence type="ECO:0000256" key="10">
    <source>
        <dbReference type="RuleBase" id="RU364125"/>
    </source>
</evidence>
<keyword evidence="11" id="KW-0966">Cell projection</keyword>
<sequence length="168" mass="18308">MATAPKLKPVPDQALQEEAPKKSKFKLFLILGITCILLAGGGGAAWYFMGQQSQTAANKPAVIAPPVFVVLEPFTVNLRSDSEEQFLQVAMTVQVKDQANADQMKLYMPEVRNRLLLLLSSKSGAEILSPEGKKQLSDEIIASLKNPFAPNTKAQGINNVFFTSFVVQ</sequence>
<dbReference type="EMBL" id="JAUYVH010000005">
    <property type="protein sequence ID" value="MDQ9170824.1"/>
    <property type="molecule type" value="Genomic_DNA"/>
</dbReference>
<evidence type="ECO:0000256" key="3">
    <source>
        <dbReference type="ARBA" id="ARBA00008281"/>
    </source>
</evidence>
<evidence type="ECO:0000256" key="6">
    <source>
        <dbReference type="ARBA" id="ARBA00022692"/>
    </source>
</evidence>
<organism evidence="11 12">
    <name type="scientific">Keguizhuia sedimenti</name>
    <dbReference type="NCBI Taxonomy" id="3064264"/>
    <lineage>
        <taxon>Bacteria</taxon>
        <taxon>Pseudomonadati</taxon>
        <taxon>Pseudomonadota</taxon>
        <taxon>Betaproteobacteria</taxon>
        <taxon>Burkholderiales</taxon>
        <taxon>Oxalobacteraceae</taxon>
        <taxon>Keguizhuia</taxon>
    </lineage>
</organism>
<dbReference type="RefSeq" id="WP_338436756.1">
    <property type="nucleotide sequence ID" value="NZ_JAUYVH010000005.1"/>
</dbReference>
<keyword evidence="10" id="KW-0997">Cell inner membrane</keyword>
<evidence type="ECO:0000313" key="11">
    <source>
        <dbReference type="EMBL" id="MDQ9170824.1"/>
    </source>
</evidence>
<dbReference type="Pfam" id="PF03748">
    <property type="entry name" value="FliL"/>
    <property type="match status" value="1"/>
</dbReference>
<evidence type="ECO:0000256" key="4">
    <source>
        <dbReference type="ARBA" id="ARBA00022475"/>
    </source>
</evidence>
<feature type="transmembrane region" description="Helical" evidence="10">
    <location>
        <begin position="27"/>
        <end position="49"/>
    </location>
</feature>
<accession>A0ABU1BRX0</accession>
<evidence type="ECO:0000256" key="5">
    <source>
        <dbReference type="ARBA" id="ARBA00022500"/>
    </source>
</evidence>
<dbReference type="InterPro" id="IPR005503">
    <property type="entry name" value="FliL"/>
</dbReference>
<comment type="subcellular location">
    <subcellularLocation>
        <location evidence="10">Cell inner membrane</location>
    </subcellularLocation>
    <subcellularLocation>
        <location evidence="2">Cell membrane</location>
        <topology evidence="2">Single-pass membrane protein</topology>
    </subcellularLocation>
</comment>